<keyword evidence="3" id="KW-1185">Reference proteome</keyword>
<feature type="compositionally biased region" description="Basic and acidic residues" evidence="1">
    <location>
        <begin position="57"/>
        <end position="70"/>
    </location>
</feature>
<feature type="region of interest" description="Disordered" evidence="1">
    <location>
        <begin position="413"/>
        <end position="510"/>
    </location>
</feature>
<feature type="compositionally biased region" description="Low complexity" evidence="1">
    <location>
        <begin position="413"/>
        <end position="427"/>
    </location>
</feature>
<evidence type="ECO:0000256" key="1">
    <source>
        <dbReference type="SAM" id="MobiDB-lite"/>
    </source>
</evidence>
<proteinExistence type="predicted"/>
<dbReference type="EMBL" id="JBANRG010000011">
    <property type="protein sequence ID" value="KAK7462336.1"/>
    <property type="molecule type" value="Genomic_DNA"/>
</dbReference>
<feature type="compositionally biased region" description="Low complexity" evidence="1">
    <location>
        <begin position="1188"/>
        <end position="1216"/>
    </location>
</feature>
<feature type="compositionally biased region" description="Polar residues" evidence="1">
    <location>
        <begin position="1054"/>
        <end position="1063"/>
    </location>
</feature>
<feature type="compositionally biased region" description="Basic and acidic residues" evidence="1">
    <location>
        <begin position="1302"/>
        <end position="1311"/>
    </location>
</feature>
<feature type="compositionally biased region" description="Low complexity" evidence="1">
    <location>
        <begin position="546"/>
        <end position="555"/>
    </location>
</feature>
<evidence type="ECO:0000313" key="2">
    <source>
        <dbReference type="EMBL" id="KAK7462336.1"/>
    </source>
</evidence>
<feature type="compositionally biased region" description="Basic and acidic residues" evidence="1">
    <location>
        <begin position="662"/>
        <end position="688"/>
    </location>
</feature>
<feature type="compositionally biased region" description="Polar residues" evidence="1">
    <location>
        <begin position="253"/>
        <end position="266"/>
    </location>
</feature>
<feature type="region of interest" description="Disordered" evidence="1">
    <location>
        <begin position="634"/>
        <end position="701"/>
    </location>
</feature>
<feature type="region of interest" description="Disordered" evidence="1">
    <location>
        <begin position="1"/>
        <end position="398"/>
    </location>
</feature>
<reference evidence="2 3" key="1">
    <citation type="submission" date="2024-01" db="EMBL/GenBank/DDBJ databases">
        <title>A draft genome for the cacao thread blight pathogen Marasmiellus scandens.</title>
        <authorList>
            <person name="Baruah I.K."/>
            <person name="Leung J."/>
            <person name="Bukari Y."/>
            <person name="Amoako-Attah I."/>
            <person name="Meinhardt L.W."/>
            <person name="Bailey B.A."/>
            <person name="Cohen S.P."/>
        </authorList>
    </citation>
    <scope>NUCLEOTIDE SEQUENCE [LARGE SCALE GENOMIC DNA]</scope>
    <source>
        <strain evidence="2 3">GH-19</strain>
    </source>
</reference>
<protein>
    <submittedName>
        <fullName evidence="2">Uncharacterized protein</fullName>
    </submittedName>
</protein>
<feature type="compositionally biased region" description="Low complexity" evidence="1">
    <location>
        <begin position="1292"/>
        <end position="1301"/>
    </location>
</feature>
<feature type="compositionally biased region" description="Polar residues" evidence="1">
    <location>
        <begin position="501"/>
        <end position="510"/>
    </location>
</feature>
<name>A0ABR1JP98_9AGAR</name>
<feature type="region of interest" description="Disordered" evidence="1">
    <location>
        <begin position="979"/>
        <end position="1316"/>
    </location>
</feature>
<feature type="compositionally biased region" description="Low complexity" evidence="1">
    <location>
        <begin position="1242"/>
        <end position="1255"/>
    </location>
</feature>
<feature type="compositionally biased region" description="Acidic residues" evidence="1">
    <location>
        <begin position="42"/>
        <end position="56"/>
    </location>
</feature>
<feature type="compositionally biased region" description="Polar residues" evidence="1">
    <location>
        <begin position="148"/>
        <end position="157"/>
    </location>
</feature>
<feature type="compositionally biased region" description="Polar residues" evidence="1">
    <location>
        <begin position="535"/>
        <end position="545"/>
    </location>
</feature>
<feature type="region of interest" description="Disordered" evidence="1">
    <location>
        <begin position="757"/>
        <end position="841"/>
    </location>
</feature>
<feature type="compositionally biased region" description="Polar residues" evidence="1">
    <location>
        <begin position="88"/>
        <end position="99"/>
    </location>
</feature>
<dbReference type="Proteomes" id="UP001498398">
    <property type="component" value="Unassembled WGS sequence"/>
</dbReference>
<organism evidence="2 3">
    <name type="scientific">Marasmiellus scandens</name>
    <dbReference type="NCBI Taxonomy" id="2682957"/>
    <lineage>
        <taxon>Eukaryota</taxon>
        <taxon>Fungi</taxon>
        <taxon>Dikarya</taxon>
        <taxon>Basidiomycota</taxon>
        <taxon>Agaricomycotina</taxon>
        <taxon>Agaricomycetes</taxon>
        <taxon>Agaricomycetidae</taxon>
        <taxon>Agaricales</taxon>
        <taxon>Marasmiineae</taxon>
        <taxon>Omphalotaceae</taxon>
        <taxon>Marasmiellus</taxon>
    </lineage>
</organism>
<feature type="compositionally biased region" description="Low complexity" evidence="1">
    <location>
        <begin position="302"/>
        <end position="312"/>
    </location>
</feature>
<feature type="compositionally biased region" description="Basic and acidic residues" evidence="1">
    <location>
        <begin position="1027"/>
        <end position="1043"/>
    </location>
</feature>
<feature type="compositionally biased region" description="Low complexity" evidence="1">
    <location>
        <begin position="1155"/>
        <end position="1166"/>
    </location>
</feature>
<sequence>MSTAVARPRPKHSRPNSAVYIGTDPLLHKLASTPPGIPDLPEPPEPELEGESESLDYFERDGKEREREDAYADESESDRESGLPSPPATNSTGSGSTGDPASIALRGSGNNRRRIVAAKRTSTSSMLNEANVKTFHKAFNMDDDNHDSSNVQQQNQYDLGMDDDDPDIDQDDGEEGEHTAKLLRRHSIRSSSTTSGSENSQTLERVKSLTERNRLALDKLSSISRLSSPSPKPTTPASRPSTSSSSGTRNSRLGNNTTYQNATPDRSGSETERESVRGESQTRSRHSLSPDMPTTHLPSTNRPGTPRTTRTRLISAPASPAKALQLRAANSSSSSASSHIQGYVPGSPSNSPNKARKRASMPMSDLADLRNASVSGRRFRSPSPDGYGDYPYETPSRSRADDIAARALEAVASSRRGVGAGSSAAGRTRQPLPREFREASASSTASSSRGDGASVSRRSSVSSRYEDEDEHQERENTGSRRVNGRYSTEPTTPHRDRSHMSRPSLNLSPRLQRNLNNSLGLSADSLRDRDRATIGRSSTLGTSSITNANTNTNTAGRRQGQGHQAWFSEDMSVSSVSASRDGDYEDDLTGPSPHTATATRPGPGPGVPGRKPTVRGTGSADSALTMTVATPANANAAGSRAVSGSKTLGRRAGRGVDVFDDTPLRDRERDRERDRDRAGSRLGGERSLSRTQSRSRSRIGWEDEVGVEDDAYEDDGYDERSRSRLERDRELRTRAGTIVGPRASTSMADYREYRERERDGIGVRDRERERESSIVRLNGRGDEPMTAPPQLRSYNSAYPLPLGRGLERREGDRDRERERDRERAPSALSSNHTKTPSSRNDHLKLLHESLRLFESNVSRMPSTTSSSIGDLLRNAQLIVSASERLGVWLRESNQHALENQIDAEVEVGSANATSADAIAEVWRKVGGEYRDGIRISDELVRGVTDFLLGVGRAVKDMNPGPVEHGRSVSLDEVVAMTRARSRADRDSMSPEGILDRAGSAGEGRAGSGRGSTGTGSAGSRPASAFNLRDRERERDRDREERYETPPARAGSRQAHATLNGITPSTGGSSTSSSSVSVGRVRQLATFDSQETVHAHGYEPSPTPAPRGSQNNNSSSNRSGAGLDRSRTLPPLSIPKPLGTLPSETPQTSRRLPDNTSSSSSKTSASVARRRTTPGHSATVRGPPSFPGLSTPNLPTTQLTTHTASSTREPISSTSSGSRDKLAFPLVRSDSEKSGGSGGGNPRSTVTFSRSSTVSVNALTQLQQDERDRKRTGTRARAESGASASGGDDDPRPSGSGSGPRIIRSDTEDFSRRRQTGTLGRQIRMSLDGSIGREAGLNNMGMGVSVSSTASTVHPADRSAALTSTAPRKERRGTVVDLWPRGS</sequence>
<feature type="compositionally biased region" description="Low complexity" evidence="1">
    <location>
        <begin position="1064"/>
        <end position="1081"/>
    </location>
</feature>
<evidence type="ECO:0000313" key="3">
    <source>
        <dbReference type="Proteomes" id="UP001498398"/>
    </source>
</evidence>
<feature type="compositionally biased region" description="Low complexity" evidence="1">
    <location>
        <begin position="1108"/>
        <end position="1118"/>
    </location>
</feature>
<feature type="compositionally biased region" description="Acidic residues" evidence="1">
    <location>
        <begin position="160"/>
        <end position="175"/>
    </location>
</feature>
<feature type="compositionally biased region" description="Low complexity" evidence="1">
    <location>
        <begin position="439"/>
        <end position="463"/>
    </location>
</feature>
<feature type="compositionally biased region" description="Gly residues" evidence="1">
    <location>
        <begin position="1000"/>
        <end position="1016"/>
    </location>
</feature>
<feature type="compositionally biased region" description="Basic and acidic residues" evidence="1">
    <location>
        <begin position="204"/>
        <end position="217"/>
    </location>
</feature>
<comment type="caution">
    <text evidence="2">The sequence shown here is derived from an EMBL/GenBank/DDBJ whole genome shotgun (WGS) entry which is preliminary data.</text>
</comment>
<feature type="compositionally biased region" description="Basic and acidic residues" evidence="1">
    <location>
        <begin position="805"/>
        <end position="824"/>
    </location>
</feature>
<feature type="compositionally biased region" description="Low complexity" evidence="1">
    <location>
        <begin position="189"/>
        <end position="202"/>
    </location>
</feature>
<feature type="compositionally biased region" description="Basic and acidic residues" evidence="1">
    <location>
        <begin position="757"/>
        <end position="783"/>
    </location>
</feature>
<feature type="compositionally biased region" description="Low complexity" evidence="1">
    <location>
        <begin position="219"/>
        <end position="252"/>
    </location>
</feature>
<feature type="region of interest" description="Disordered" evidence="1">
    <location>
        <begin position="530"/>
        <end position="619"/>
    </location>
</feature>
<accession>A0ABR1JP98</accession>
<feature type="compositionally biased region" description="Basic and acidic residues" evidence="1">
    <location>
        <begin position="267"/>
        <end position="282"/>
    </location>
</feature>
<feature type="compositionally biased region" description="Low complexity" evidence="1">
    <location>
        <begin position="328"/>
        <end position="338"/>
    </location>
</feature>
<feature type="region of interest" description="Disordered" evidence="1">
    <location>
        <begin position="1346"/>
        <end position="1382"/>
    </location>
</feature>
<feature type="compositionally biased region" description="Polar residues" evidence="1">
    <location>
        <begin position="827"/>
        <end position="838"/>
    </location>
</feature>
<gene>
    <name evidence="2" type="ORF">VKT23_007937</name>
</gene>